<accession>A0A9P0ZD36</accession>
<comment type="caution">
    <text evidence="1">The sequence shown here is derived from an EMBL/GenBank/DDBJ whole genome shotgun (WGS) entry which is preliminary data.</text>
</comment>
<evidence type="ECO:0000313" key="2">
    <source>
        <dbReference type="Proteomes" id="UP001152484"/>
    </source>
</evidence>
<proteinExistence type="predicted"/>
<protein>
    <submittedName>
        <fullName evidence="1">Uncharacterized protein</fullName>
    </submittedName>
</protein>
<name>A0A9P0ZD36_CUSEU</name>
<dbReference type="OrthoDB" id="10252032at2759"/>
<gene>
    <name evidence="1" type="ORF">CEURO_LOCUS13153</name>
</gene>
<feature type="non-terminal residue" evidence="1">
    <location>
        <position position="63"/>
    </location>
</feature>
<keyword evidence="2" id="KW-1185">Reference proteome</keyword>
<dbReference type="Proteomes" id="UP001152484">
    <property type="component" value="Unassembled WGS sequence"/>
</dbReference>
<sequence>MKLGMKLFENEDDDDDVELSKIKMNEEFARRIEHNKKREDLQIFEELKKMRSLKMNTTVIVLV</sequence>
<dbReference type="EMBL" id="CAMAPE010000033">
    <property type="protein sequence ID" value="CAH9095558.1"/>
    <property type="molecule type" value="Genomic_DNA"/>
</dbReference>
<organism evidence="1 2">
    <name type="scientific">Cuscuta europaea</name>
    <name type="common">European dodder</name>
    <dbReference type="NCBI Taxonomy" id="41803"/>
    <lineage>
        <taxon>Eukaryota</taxon>
        <taxon>Viridiplantae</taxon>
        <taxon>Streptophyta</taxon>
        <taxon>Embryophyta</taxon>
        <taxon>Tracheophyta</taxon>
        <taxon>Spermatophyta</taxon>
        <taxon>Magnoliopsida</taxon>
        <taxon>eudicotyledons</taxon>
        <taxon>Gunneridae</taxon>
        <taxon>Pentapetalae</taxon>
        <taxon>asterids</taxon>
        <taxon>lamiids</taxon>
        <taxon>Solanales</taxon>
        <taxon>Convolvulaceae</taxon>
        <taxon>Cuscuteae</taxon>
        <taxon>Cuscuta</taxon>
        <taxon>Cuscuta subgen. Cuscuta</taxon>
    </lineage>
</organism>
<evidence type="ECO:0000313" key="1">
    <source>
        <dbReference type="EMBL" id="CAH9095558.1"/>
    </source>
</evidence>
<reference evidence="1" key="1">
    <citation type="submission" date="2022-07" db="EMBL/GenBank/DDBJ databases">
        <authorList>
            <person name="Macas J."/>
            <person name="Novak P."/>
            <person name="Neumann P."/>
        </authorList>
    </citation>
    <scope>NUCLEOTIDE SEQUENCE</scope>
</reference>
<dbReference type="AlphaFoldDB" id="A0A9P0ZD36"/>